<evidence type="ECO:0000313" key="2">
    <source>
        <dbReference type="Proteomes" id="UP001576776"/>
    </source>
</evidence>
<name>A0ABV4YIF9_9CYAN</name>
<keyword evidence="2" id="KW-1185">Reference proteome</keyword>
<dbReference type="RefSeq" id="WP_413260094.1">
    <property type="nucleotide sequence ID" value="NZ_JBHFNS010000091.1"/>
</dbReference>
<evidence type="ECO:0000313" key="1">
    <source>
        <dbReference type="EMBL" id="MFB2938615.1"/>
    </source>
</evidence>
<gene>
    <name evidence="1" type="ORF">ACE1B6_25475</name>
</gene>
<proteinExistence type="predicted"/>
<dbReference type="Proteomes" id="UP001576776">
    <property type="component" value="Unassembled WGS sequence"/>
</dbReference>
<protein>
    <submittedName>
        <fullName evidence="1">Uncharacterized protein</fullName>
    </submittedName>
</protein>
<reference evidence="1 2" key="1">
    <citation type="submission" date="2024-09" db="EMBL/GenBank/DDBJ databases">
        <title>Floridaenema gen nov. (Aerosakkonemataceae, Aerosakkonematales ord. nov., Cyanobacteria) from benthic tropical and subtropical fresh waters, with the description of four new species.</title>
        <authorList>
            <person name="Moretto J.A."/>
            <person name="Berthold D.E."/>
            <person name="Lefler F.W."/>
            <person name="Huang I.-S."/>
            <person name="Laughinghouse H. IV."/>
        </authorList>
    </citation>
    <scope>NUCLEOTIDE SEQUENCE [LARGE SCALE GENOMIC DNA]</scope>
    <source>
        <strain evidence="1 2">BLCC-F154</strain>
    </source>
</reference>
<dbReference type="EMBL" id="JBHFNS010000091">
    <property type="protein sequence ID" value="MFB2938615.1"/>
    <property type="molecule type" value="Genomic_DNA"/>
</dbReference>
<accession>A0ABV4YIF9</accession>
<comment type="caution">
    <text evidence="1">The sequence shown here is derived from an EMBL/GenBank/DDBJ whole genome shotgun (WGS) entry which is preliminary data.</text>
</comment>
<sequence>MKHNNKALTSAFKKQTFAPHQKPTRTSVFICVHLWTSVVKKIIGDGALRTLQKLQ</sequence>
<organism evidence="1 2">
    <name type="scientific">Floridaenema fluviatile BLCC-F154</name>
    <dbReference type="NCBI Taxonomy" id="3153640"/>
    <lineage>
        <taxon>Bacteria</taxon>
        <taxon>Bacillati</taxon>
        <taxon>Cyanobacteriota</taxon>
        <taxon>Cyanophyceae</taxon>
        <taxon>Oscillatoriophycideae</taxon>
        <taxon>Aerosakkonematales</taxon>
        <taxon>Aerosakkonemataceae</taxon>
        <taxon>Floridanema</taxon>
        <taxon>Floridanema fluviatile</taxon>
    </lineage>
</organism>